<reference evidence="2" key="1">
    <citation type="submission" date="2010-02" db="EMBL/GenBank/DDBJ databases">
        <title>Complete sequence of Ferroglobus placidus DSM 10642.</title>
        <authorList>
            <consortium name="US DOE Joint Genome Institute"/>
            <person name="Lucas S."/>
            <person name="Copeland A."/>
            <person name="Lapidus A."/>
            <person name="Cheng J.-F."/>
            <person name="Bruce D."/>
            <person name="Goodwin L."/>
            <person name="Pitluck S."/>
            <person name="Saunders E."/>
            <person name="Brettin T."/>
            <person name="Detter J.C."/>
            <person name="Han C."/>
            <person name="Tapia R."/>
            <person name="Larimer F."/>
            <person name="Land M."/>
            <person name="Hauser L."/>
            <person name="Kyrpides N."/>
            <person name="Ivanova N."/>
            <person name="Holmes D."/>
            <person name="Lovley D."/>
            <person name="Kyrpides N."/>
            <person name="Anderson I.J."/>
            <person name="Woyke T."/>
        </authorList>
    </citation>
    <scope>NUCLEOTIDE SEQUENCE [LARGE SCALE GENOMIC DNA]</scope>
    <source>
        <strain evidence="2">DSM 10642 / AEDII12DO</strain>
    </source>
</reference>
<gene>
    <name evidence="1" type="ordered locus">Ferp_0677</name>
</gene>
<dbReference type="EMBL" id="CP001899">
    <property type="protein sequence ID" value="ADC64848.1"/>
    <property type="molecule type" value="Genomic_DNA"/>
</dbReference>
<dbReference type="PaxDb" id="589924-Ferp_0677"/>
<name>D3RWI5_FERPA</name>
<dbReference type="STRING" id="589924.Ferp_0677"/>
<keyword evidence="2" id="KW-1185">Reference proteome</keyword>
<reference evidence="1 2" key="2">
    <citation type="journal article" date="2011" name="Stand. Genomic Sci.">
        <title>Complete genome sequence of Ferroglobus placidus AEDII12DO.</title>
        <authorList>
            <person name="Anderson I."/>
            <person name="Risso C."/>
            <person name="Holmes D."/>
            <person name="Lucas S."/>
            <person name="Copeland A."/>
            <person name="Lapidus A."/>
            <person name="Cheng J.F."/>
            <person name="Bruce D."/>
            <person name="Goodwin L."/>
            <person name="Pitluck S."/>
            <person name="Saunders E."/>
            <person name="Brettin T."/>
            <person name="Detter J.C."/>
            <person name="Han C."/>
            <person name="Tapia R."/>
            <person name="Larimer F."/>
            <person name="Land M."/>
            <person name="Hauser L."/>
            <person name="Woyke T."/>
            <person name="Lovley D."/>
            <person name="Kyrpides N."/>
            <person name="Ivanova N."/>
        </authorList>
    </citation>
    <scope>NUCLEOTIDE SEQUENCE [LARGE SCALE GENOMIC DNA]</scope>
    <source>
        <strain evidence="2">DSM 10642 / AEDII12DO</strain>
    </source>
</reference>
<dbReference type="Proteomes" id="UP000002613">
    <property type="component" value="Chromosome"/>
</dbReference>
<evidence type="ECO:0000313" key="1">
    <source>
        <dbReference type="EMBL" id="ADC64848.1"/>
    </source>
</evidence>
<dbReference type="KEGG" id="fpl:Ferp_0677"/>
<dbReference type="AlphaFoldDB" id="D3RWI5"/>
<proteinExistence type="predicted"/>
<protein>
    <submittedName>
        <fullName evidence="1">Uncharacterized protein</fullName>
    </submittedName>
</protein>
<dbReference type="eggNOG" id="arCOG13400">
    <property type="taxonomic scope" value="Archaea"/>
</dbReference>
<dbReference type="HOGENOM" id="CLU_1736345_0_0_2"/>
<evidence type="ECO:0000313" key="2">
    <source>
        <dbReference type="Proteomes" id="UP000002613"/>
    </source>
</evidence>
<sequence length="165" mass="18536">MSGFMKFSNGKNLKSISTFRSSMKKLLFTAIILSLFLSFGCIQREVQKAPVIEVNFTHYVIEGHHLLKISDAKVRYIEVDKVSLKKYPDFPGIHVFGVYSKGVTPVYVLPVEVEGNLTGYVGFEKDKVPENNQSVLIVVAVRDAKGNDLAVARKVIVWQLEEKQS</sequence>
<accession>D3RWI5</accession>
<organism evidence="1 2">
    <name type="scientific">Ferroglobus placidus (strain DSM 10642 / AEDII12DO)</name>
    <dbReference type="NCBI Taxonomy" id="589924"/>
    <lineage>
        <taxon>Archaea</taxon>
        <taxon>Methanobacteriati</taxon>
        <taxon>Methanobacteriota</taxon>
        <taxon>Archaeoglobi</taxon>
        <taxon>Archaeoglobales</taxon>
        <taxon>Archaeoglobaceae</taxon>
        <taxon>Ferroglobus</taxon>
    </lineage>
</organism>